<evidence type="ECO:0000259" key="2">
    <source>
        <dbReference type="PROSITE" id="PS50887"/>
    </source>
</evidence>
<proteinExistence type="predicted"/>
<keyword evidence="4" id="KW-1185">Reference proteome</keyword>
<dbReference type="RefSeq" id="WP_406787277.1">
    <property type="nucleotide sequence ID" value="NZ_JBJIAA010000007.1"/>
</dbReference>
<dbReference type="EC" id="2.7.7.65" evidence="3"/>
<name>A0ABW8TDM3_9CLOT</name>
<dbReference type="GO" id="GO:0052621">
    <property type="term" value="F:diguanylate cyclase activity"/>
    <property type="evidence" value="ECO:0007669"/>
    <property type="project" value="UniProtKB-EC"/>
</dbReference>
<evidence type="ECO:0000256" key="1">
    <source>
        <dbReference type="SAM" id="Phobius"/>
    </source>
</evidence>
<organism evidence="3 4">
    <name type="scientific">Clostridium neuense</name>
    <dbReference type="NCBI Taxonomy" id="1728934"/>
    <lineage>
        <taxon>Bacteria</taxon>
        <taxon>Bacillati</taxon>
        <taxon>Bacillota</taxon>
        <taxon>Clostridia</taxon>
        <taxon>Eubacteriales</taxon>
        <taxon>Clostridiaceae</taxon>
        <taxon>Clostridium</taxon>
    </lineage>
</organism>
<keyword evidence="1" id="KW-0472">Membrane</keyword>
<dbReference type="Gene3D" id="3.30.70.270">
    <property type="match status" value="1"/>
</dbReference>
<dbReference type="EMBL" id="JBJIAA010000007">
    <property type="protein sequence ID" value="MFL0250609.1"/>
    <property type="molecule type" value="Genomic_DNA"/>
</dbReference>
<dbReference type="Proteomes" id="UP001623592">
    <property type="component" value="Unassembled WGS sequence"/>
</dbReference>
<accession>A0ABW8TDM3</accession>
<keyword evidence="3" id="KW-0808">Transferase</keyword>
<reference evidence="3 4" key="1">
    <citation type="submission" date="2024-11" db="EMBL/GenBank/DDBJ databases">
        <authorList>
            <person name="Heng Y.C."/>
            <person name="Lim A.C.H."/>
            <person name="Lee J.K.Y."/>
            <person name="Kittelmann S."/>
        </authorList>
    </citation>
    <scope>NUCLEOTIDE SEQUENCE [LARGE SCALE GENOMIC DNA]</scope>
    <source>
        <strain evidence="3 4">WILCCON 0114</strain>
    </source>
</reference>
<dbReference type="InterPro" id="IPR029787">
    <property type="entry name" value="Nucleotide_cyclase"/>
</dbReference>
<feature type="transmembrane region" description="Helical" evidence="1">
    <location>
        <begin position="7"/>
        <end position="29"/>
    </location>
</feature>
<dbReference type="InterPro" id="IPR000160">
    <property type="entry name" value="GGDEF_dom"/>
</dbReference>
<dbReference type="SMART" id="SM00267">
    <property type="entry name" value="GGDEF"/>
    <property type="match status" value="1"/>
</dbReference>
<feature type="transmembrane region" description="Helical" evidence="1">
    <location>
        <begin position="203"/>
        <end position="227"/>
    </location>
</feature>
<gene>
    <name evidence="3" type="ORF">ACJDT4_09275</name>
</gene>
<protein>
    <submittedName>
        <fullName evidence="3">Diguanylate cyclase domain-containing protein</fullName>
        <ecNumber evidence="3">2.7.7.65</ecNumber>
    </submittedName>
</protein>
<sequence length="403" mass="47093">MNNKNKLVLKVFAIFALTALFIAASWRFVKYEIDNHKENTINSFLDEQYLENSKLAAELQINLEDNVSYKRLTSDLSEKAVIKDIIKKETNSKNRYIFFYDDNGVLFEKNDEATKKYNGKDIKKLFKDWEYNGANASYNSGVKGLILNGENGTGELVKDSRRNYEVVSWCFFTANGKRYLIGISTLEDYLMNKTMFNQHALRIYSMCGIFTIVFLIISIAFSIELLFSFRKSNVLQREAINKNVQIQEFVQRVDTLTRTAKMACIYDSLTKVYNREFFYTVLRKLDEELFLPITIIVARIDNLNEDVEYKKYDEMLVDIAKIFKEYCKTPNLISRVDEDEFAMIFINTDESTVKNILNTIEDEIGNSYISDLCEIHFKTFAKVSEKHNLVNILKSIRRDKFEV</sequence>
<keyword evidence="1" id="KW-0812">Transmembrane</keyword>
<dbReference type="Pfam" id="PF00990">
    <property type="entry name" value="GGDEF"/>
    <property type="match status" value="1"/>
</dbReference>
<dbReference type="SUPFAM" id="SSF55073">
    <property type="entry name" value="Nucleotide cyclase"/>
    <property type="match status" value="1"/>
</dbReference>
<dbReference type="PROSITE" id="PS50887">
    <property type="entry name" value="GGDEF"/>
    <property type="match status" value="1"/>
</dbReference>
<feature type="domain" description="GGDEF" evidence="2">
    <location>
        <begin position="291"/>
        <end position="403"/>
    </location>
</feature>
<evidence type="ECO:0000313" key="3">
    <source>
        <dbReference type="EMBL" id="MFL0250609.1"/>
    </source>
</evidence>
<keyword evidence="1" id="KW-1133">Transmembrane helix</keyword>
<evidence type="ECO:0000313" key="4">
    <source>
        <dbReference type="Proteomes" id="UP001623592"/>
    </source>
</evidence>
<comment type="caution">
    <text evidence="3">The sequence shown here is derived from an EMBL/GenBank/DDBJ whole genome shotgun (WGS) entry which is preliminary data.</text>
</comment>
<dbReference type="InterPro" id="IPR043128">
    <property type="entry name" value="Rev_trsase/Diguanyl_cyclase"/>
</dbReference>
<keyword evidence="3" id="KW-0548">Nucleotidyltransferase</keyword>